<protein>
    <recommendedName>
        <fullName evidence="3">DUF2877 domain-containing protein</fullName>
    </recommendedName>
</protein>
<proteinExistence type="predicted"/>
<dbReference type="InterPro" id="IPR021530">
    <property type="entry name" value="AllH-like"/>
</dbReference>
<evidence type="ECO:0008006" key="3">
    <source>
        <dbReference type="Google" id="ProtNLM"/>
    </source>
</evidence>
<dbReference type="Pfam" id="PF11392">
    <property type="entry name" value="AllH"/>
    <property type="match status" value="1"/>
</dbReference>
<dbReference type="AlphaFoldDB" id="A0A1L8QQU2"/>
<sequence length="294" mass="33018">MKDVKALSIDKHFLKRVEESNLPIITIHSVFSRTINLSIENQLYTIASNQLDNAPATMRIDLCHFEDYQLQPNDRITVNNFNMNVANRLMIDLKTATPWESKLPSYPQGATPLTENLAFAKAWIITQGKAEWLRETNQHQTPFYQEMGRMLRERTTNLMNGFISADVTTNVERAMSLVGLGQGLTPSGDDFLVGVLLALATRNQHALPYNEWAEQVVRKAKEKTNVISYSALKYAAMGETRESINLLLQSLFAGNQEQVKRQLGEVMKIGSSSGTEITWGIINGLLLFEKIGGL</sequence>
<reference evidence="1 2" key="1">
    <citation type="submission" date="2014-12" db="EMBL/GenBank/DDBJ databases">
        <title>Draft genome sequences of 29 type strains of Enterococci.</title>
        <authorList>
            <person name="Zhong Z."/>
            <person name="Sun Z."/>
            <person name="Liu W."/>
            <person name="Zhang W."/>
            <person name="Zhang H."/>
        </authorList>
    </citation>
    <scope>NUCLEOTIDE SEQUENCE [LARGE SCALE GENOMIC DNA]</scope>
    <source>
        <strain evidence="1 2">DSM 17690</strain>
    </source>
</reference>
<dbReference type="OrthoDB" id="4933449at2"/>
<gene>
    <name evidence="1" type="ORF">RU93_GL000534</name>
</gene>
<dbReference type="STRING" id="328396.RU93_GL000534"/>
<evidence type="ECO:0000313" key="2">
    <source>
        <dbReference type="Proteomes" id="UP000182149"/>
    </source>
</evidence>
<comment type="caution">
    <text evidence="1">The sequence shown here is derived from an EMBL/GenBank/DDBJ whole genome shotgun (WGS) entry which is preliminary data.</text>
</comment>
<keyword evidence="2" id="KW-1185">Reference proteome</keyword>
<dbReference type="EMBL" id="JXKD01000012">
    <property type="protein sequence ID" value="OJG09895.1"/>
    <property type="molecule type" value="Genomic_DNA"/>
</dbReference>
<organism evidence="1 2">
    <name type="scientific">Enterococcus aquimarinus</name>
    <dbReference type="NCBI Taxonomy" id="328396"/>
    <lineage>
        <taxon>Bacteria</taxon>
        <taxon>Bacillati</taxon>
        <taxon>Bacillota</taxon>
        <taxon>Bacilli</taxon>
        <taxon>Lactobacillales</taxon>
        <taxon>Enterococcaceae</taxon>
        <taxon>Enterococcus</taxon>
    </lineage>
</organism>
<dbReference type="Proteomes" id="UP000182149">
    <property type="component" value="Unassembled WGS sequence"/>
</dbReference>
<evidence type="ECO:0000313" key="1">
    <source>
        <dbReference type="EMBL" id="OJG09895.1"/>
    </source>
</evidence>
<accession>A0A1L8QQU2</accession>
<dbReference type="RefSeq" id="WP_071875237.1">
    <property type="nucleotide sequence ID" value="NZ_JBHSHF010000016.1"/>
</dbReference>
<name>A0A1L8QQU2_9ENTE</name>